<evidence type="ECO:0000313" key="4">
    <source>
        <dbReference type="Proteomes" id="UP001497453"/>
    </source>
</evidence>
<gene>
    <name evidence="3" type="ORF">GFSPODELE1_LOCUS6747</name>
</gene>
<reference evidence="4" key="1">
    <citation type="submission" date="2024-04" db="EMBL/GenBank/DDBJ databases">
        <authorList>
            <person name="Shaw F."/>
            <person name="Minotto A."/>
        </authorList>
    </citation>
    <scope>NUCLEOTIDE SEQUENCE [LARGE SCALE GENOMIC DNA]</scope>
</reference>
<accession>A0ABP1DK50</accession>
<keyword evidence="2" id="KW-0812">Transmembrane</keyword>
<keyword evidence="4" id="KW-1185">Reference proteome</keyword>
<dbReference type="Proteomes" id="UP001497453">
    <property type="component" value="Chromosome 4"/>
</dbReference>
<sequence>MESNTSCQSIPNPNTSLAWMPADTASQYEAVRYFYAVVLGVWIWDELTFLPDEVRIFRPRFWSFSNIAYVVSRITTGASIMSSFLFLSAPIADCQLVIRIAGWFAAFAMPANSLMFLLRVQGVFHESRLIVGIFSFLWLATFASFTAPFSYGATHIGASSGCTISSVRKGDSGGTIAVALFDTCVFIAISIRIPSYYAPASSWKERIRSLWNTKNMGQISKNILQTGYLYYMTTVGVNIAGIFVLLAPGISPIVRSTFSVPTIVVQNLMACKVFRLLKLDLLREDRIIMSRSAPGSIFTPTRRPNRIPADETALSNSASAGNDDIGLSTLTNLQYTRKETSTHVILAGWMDSQIPEVEVDSRKISDKVQHSDDVV</sequence>
<keyword evidence="2" id="KW-0472">Membrane</keyword>
<protein>
    <submittedName>
        <fullName evidence="3">Uncharacterized protein</fullName>
    </submittedName>
</protein>
<feature type="transmembrane region" description="Helical" evidence="2">
    <location>
        <begin position="70"/>
        <end position="91"/>
    </location>
</feature>
<evidence type="ECO:0000256" key="1">
    <source>
        <dbReference type="SAM" id="MobiDB-lite"/>
    </source>
</evidence>
<proteinExistence type="predicted"/>
<evidence type="ECO:0000313" key="3">
    <source>
        <dbReference type="EMBL" id="CAL1708211.1"/>
    </source>
</evidence>
<evidence type="ECO:0000256" key="2">
    <source>
        <dbReference type="SAM" id="Phobius"/>
    </source>
</evidence>
<feature type="transmembrane region" description="Helical" evidence="2">
    <location>
        <begin position="97"/>
        <end position="117"/>
    </location>
</feature>
<feature type="transmembrane region" description="Helical" evidence="2">
    <location>
        <begin position="129"/>
        <end position="151"/>
    </location>
</feature>
<organism evidence="3 4">
    <name type="scientific">Somion occarium</name>
    <dbReference type="NCBI Taxonomy" id="3059160"/>
    <lineage>
        <taxon>Eukaryota</taxon>
        <taxon>Fungi</taxon>
        <taxon>Dikarya</taxon>
        <taxon>Basidiomycota</taxon>
        <taxon>Agaricomycotina</taxon>
        <taxon>Agaricomycetes</taxon>
        <taxon>Polyporales</taxon>
        <taxon>Cerrenaceae</taxon>
        <taxon>Somion</taxon>
    </lineage>
</organism>
<keyword evidence="2" id="KW-1133">Transmembrane helix</keyword>
<feature type="transmembrane region" description="Helical" evidence="2">
    <location>
        <begin position="176"/>
        <end position="198"/>
    </location>
</feature>
<feature type="region of interest" description="Disordered" evidence="1">
    <location>
        <begin position="299"/>
        <end position="318"/>
    </location>
</feature>
<dbReference type="EMBL" id="OZ037947">
    <property type="protein sequence ID" value="CAL1708211.1"/>
    <property type="molecule type" value="Genomic_DNA"/>
</dbReference>
<name>A0ABP1DK50_9APHY</name>
<feature type="transmembrane region" description="Helical" evidence="2">
    <location>
        <begin position="228"/>
        <end position="246"/>
    </location>
</feature>